<keyword evidence="6" id="KW-0472">Membrane</keyword>
<dbReference type="CDD" id="cd00037">
    <property type="entry name" value="CLECT"/>
    <property type="match status" value="1"/>
</dbReference>
<dbReference type="Gene3D" id="3.30.300.320">
    <property type="match status" value="3"/>
</dbReference>
<comment type="caution">
    <text evidence="10">The sequence shown here is derived from an EMBL/GenBank/DDBJ whole genome shotgun (WGS) entry which is preliminary data.</text>
</comment>
<keyword evidence="11" id="KW-1185">Reference proteome</keyword>
<feature type="transmembrane region" description="Helical" evidence="6">
    <location>
        <begin position="288"/>
        <end position="304"/>
    </location>
</feature>
<dbReference type="InterPro" id="IPR000210">
    <property type="entry name" value="BTB/POZ_dom"/>
</dbReference>
<feature type="domain" description="BTB" evidence="8">
    <location>
        <begin position="1090"/>
        <end position="1162"/>
    </location>
</feature>
<protein>
    <recommendedName>
        <fullName evidence="12">TLDc domain-containing protein</fullName>
    </recommendedName>
</protein>
<dbReference type="SMART" id="SM00004">
    <property type="entry name" value="NL"/>
    <property type="match status" value="6"/>
</dbReference>
<proteinExistence type="predicted"/>
<evidence type="ECO:0000259" key="9">
    <source>
        <dbReference type="PROSITE" id="PS51886"/>
    </source>
</evidence>
<feature type="transmembrane region" description="Helical" evidence="6">
    <location>
        <begin position="444"/>
        <end position="467"/>
    </location>
</feature>
<dbReference type="PANTHER" id="PTHR23354">
    <property type="entry name" value="NUCLEOLAR PROTEIN 7/ESTROGEN RECEPTOR COACTIVATOR-RELATED"/>
    <property type="match status" value="1"/>
</dbReference>
<dbReference type="PROSITE" id="PS50097">
    <property type="entry name" value="BTB"/>
    <property type="match status" value="1"/>
</dbReference>
<evidence type="ECO:0008006" key="12">
    <source>
        <dbReference type="Google" id="ProtNLM"/>
    </source>
</evidence>
<evidence type="ECO:0000313" key="11">
    <source>
        <dbReference type="Proteomes" id="UP001054902"/>
    </source>
</evidence>
<keyword evidence="6" id="KW-1133">Transmembrane helix</keyword>
<feature type="domain" description="TLDc" evidence="9">
    <location>
        <begin position="1386"/>
        <end position="1548"/>
    </location>
</feature>
<dbReference type="Pfam" id="PF02214">
    <property type="entry name" value="BTB_2"/>
    <property type="match status" value="1"/>
</dbReference>
<keyword evidence="3" id="KW-0325">Glycoprotein</keyword>
<evidence type="ECO:0000256" key="5">
    <source>
        <dbReference type="SAM" id="MobiDB-lite"/>
    </source>
</evidence>
<dbReference type="PROSITE" id="PS51886">
    <property type="entry name" value="TLDC"/>
    <property type="match status" value="1"/>
</dbReference>
<sequence>MYDLGFNEVYFRSETHDSNHDEEEAFSLDPSDATTTNSYIMNTTTDTNPEQKNEQLKMMFHDLFDARMKQMDKKHQAEMKELKERMEEKHKLEMSHLLSTQSRSEAKVNADLANVHEQIALLKESSSSLMEDFSVVDSYEEGVVDHKTSSRVVDSLANSKIDLDTGEIMGILSAEDEEEWVEDHIAKAEDDRYEHNEEHPNNNQRILEGKRKTANDLFFKRRNDKKLGCLDNDTYTLMMLSRNLCGLSWLLGFLVFAFQCLLASQALLNQSTVSFGDSFLNIPVHSQVSVRIVQFASIIIAVYIQEDVVNSIRIPVILRFNGPYSWYQTIGIPSEEATFRIWLMHLLLPNFLKFTQGMIVLFASLLVIIQSDDSVELLKDFTALFIISCVDNVVFIIIKRGYFGERLERKAIRSEDTPIFVSDENNDSSTQAMRNSKKAMGKGYIIKILSVHILLVSFLSLWLLVVIGQYNGTFVRQKYPLCFLDRNFDPIDVDTSKIYDNRCDGLYNSPQCGFDGGDCLVFNERYPNCTVDFPARIGDGICNGNQYNTLNCGFDGGDCIYFNEKYPSCRKVEDPFRVGDGKCDRGMYDTSFCDWDGGDCLGLSLQRRRPDCNVTDMSKLGDGSCDSFLNKLECGFDEGDCDVYNVYPNCVVDEPSRIGDGICNGQTYNSLDCGFDGGDCLEFNEMYPNCTTVEDPFRIGDGNCDQGSYDVLSCDWDGQDCLGLSFEERRPHCNITDVSKLGDGHCNGGLYNSIECGWDEGDCDEYNTDSNYEYCAASEPFRLGNGICDITDTLEYDNVYCMADGGDCLFVDSSIRFPMCATNCSNILIGDGNCDEVCNSFECGWDSGDCSVPGFPECRVADPSLVGDGRCNFSGNYNTKECGFDDGACIEYNKSPLKRRKEFFCVNLAQHSYHEHEFIAQDYNGHLLSLHSDEYQFILSNVLIVFQRSLSEIWISGNDEKNETVWVHEDGTPFDYSNWHPDQPSNSEGHDCILMTKGGLYDDTALALGWQDELCSNSVKQFQLTTLKMITDKSTSNIQSTGLEDFEQKIQDKIQKLNEKQDAMETRHQNILDRQAALANQNGGTDASPSDIIRLNVCGTEMFARRDTLTTVKGSRLEALFSGRWESKLRRDEKNRVFMDVDSDAFRKILDYLYTFKLAAESKHTPDMPSDTADLIEFFKLDDGASKDTKVAASSSQKDQDEHAMLDEMMKNLDVLEKQLEDEESFVSYFTESTDDDVNANETKQSSSGILDDVKSFSSDESFANIAKGPVYNGLVTLFINGDILRYRTSTLCSEKDCKIAKDISNSDWIDEHTIVTDQGRKCILMEYPREALKELLAYFQSKMMLGKVSEKGFDLFGAEYSVSMMESIFPSDSAILQGWFFDESTVITFHQKKTLRQWLDDAGRSEKPTLLYRASRDGWDASDFHRHCDNKGNTIVVAKSSNDGEVFGGYTDIAWSSDGRQYNYTSYGSFLFVLSDNPIKMKIKSGQESYAIYTGCSTYGPSFGGGNDLSIQGKRCTSILGDTYDQPSNLIYSSLQCDLADYEVYQV</sequence>
<dbReference type="Pfam" id="PF00059">
    <property type="entry name" value="Lectin_C"/>
    <property type="match status" value="1"/>
</dbReference>
<keyword evidence="2" id="KW-1015">Disulfide bond</keyword>
<dbReference type="Pfam" id="PF07534">
    <property type="entry name" value="TLD"/>
    <property type="match status" value="1"/>
</dbReference>
<evidence type="ECO:0000256" key="6">
    <source>
        <dbReference type="SAM" id="Phobius"/>
    </source>
</evidence>
<keyword evidence="1" id="KW-0677">Repeat</keyword>
<dbReference type="InterPro" id="IPR006571">
    <property type="entry name" value="TLDc_dom"/>
</dbReference>
<feature type="coiled-coil region" evidence="4">
    <location>
        <begin position="1043"/>
        <end position="1074"/>
    </location>
</feature>
<feature type="domain" description="C-type lectin" evidence="7">
    <location>
        <begin position="921"/>
        <end position="1016"/>
    </location>
</feature>
<dbReference type="Gene3D" id="4.10.470.20">
    <property type="match status" value="1"/>
</dbReference>
<dbReference type="SMART" id="SM00034">
    <property type="entry name" value="CLECT"/>
    <property type="match status" value="1"/>
</dbReference>
<dbReference type="GO" id="GO:0051260">
    <property type="term" value="P:protein homooligomerization"/>
    <property type="evidence" value="ECO:0007669"/>
    <property type="project" value="InterPro"/>
</dbReference>
<evidence type="ECO:0000256" key="4">
    <source>
        <dbReference type="SAM" id="Coils"/>
    </source>
</evidence>
<evidence type="ECO:0000259" key="8">
    <source>
        <dbReference type="PROSITE" id="PS50097"/>
    </source>
</evidence>
<dbReference type="PROSITE" id="PS50041">
    <property type="entry name" value="C_TYPE_LECTIN_2"/>
    <property type="match status" value="1"/>
</dbReference>
<evidence type="ECO:0000313" key="10">
    <source>
        <dbReference type="EMBL" id="GFH61303.1"/>
    </source>
</evidence>
<evidence type="ECO:0000256" key="3">
    <source>
        <dbReference type="ARBA" id="ARBA00023180"/>
    </source>
</evidence>
<feature type="transmembrane region" description="Helical" evidence="6">
    <location>
        <begin position="381"/>
        <end position="403"/>
    </location>
</feature>
<accession>A0AAD3DBE6</accession>
<gene>
    <name evidence="10" type="ORF">CTEN210_17779</name>
</gene>
<keyword evidence="4" id="KW-0175">Coiled coil</keyword>
<dbReference type="EMBL" id="BLLK01000074">
    <property type="protein sequence ID" value="GFH61303.1"/>
    <property type="molecule type" value="Genomic_DNA"/>
</dbReference>
<keyword evidence="6" id="KW-0812">Transmembrane</keyword>
<dbReference type="InterPro" id="IPR003131">
    <property type="entry name" value="T1-type_BTB"/>
</dbReference>
<feature type="transmembrane region" description="Helical" evidence="6">
    <location>
        <begin position="247"/>
        <end position="268"/>
    </location>
</feature>
<dbReference type="InterPro" id="IPR000800">
    <property type="entry name" value="Notch_dom"/>
</dbReference>
<dbReference type="InterPro" id="IPR016186">
    <property type="entry name" value="C-type_lectin-like/link_sf"/>
</dbReference>
<dbReference type="SUPFAM" id="SSF56436">
    <property type="entry name" value="C-type lectin-like"/>
    <property type="match status" value="1"/>
</dbReference>
<dbReference type="InterPro" id="IPR001304">
    <property type="entry name" value="C-type_lectin-like"/>
</dbReference>
<evidence type="ECO:0000256" key="1">
    <source>
        <dbReference type="ARBA" id="ARBA00022737"/>
    </source>
</evidence>
<dbReference type="Gene3D" id="3.30.710.10">
    <property type="entry name" value="Potassium Channel Kv1.1, Chain A"/>
    <property type="match status" value="1"/>
</dbReference>
<dbReference type="InterPro" id="IPR016187">
    <property type="entry name" value="CTDL_fold"/>
</dbReference>
<name>A0AAD3DBE6_9STRA</name>
<reference evidence="10 11" key="1">
    <citation type="journal article" date="2021" name="Sci. Rep.">
        <title>The genome of the diatom Chaetoceros tenuissimus carries an ancient integrated fragment of an extant virus.</title>
        <authorList>
            <person name="Hongo Y."/>
            <person name="Kimura K."/>
            <person name="Takaki Y."/>
            <person name="Yoshida Y."/>
            <person name="Baba S."/>
            <person name="Kobayashi G."/>
            <person name="Nagasaki K."/>
            <person name="Hano T."/>
            <person name="Tomaru Y."/>
        </authorList>
    </citation>
    <scope>NUCLEOTIDE SEQUENCE [LARGE SCALE GENOMIC DNA]</scope>
    <source>
        <strain evidence="10 11">NIES-3715</strain>
    </source>
</reference>
<dbReference type="SMART" id="SM00584">
    <property type="entry name" value="TLDc"/>
    <property type="match status" value="1"/>
</dbReference>
<dbReference type="InterPro" id="IPR011333">
    <property type="entry name" value="SKP1/BTB/POZ_sf"/>
</dbReference>
<dbReference type="SUPFAM" id="SSF54695">
    <property type="entry name" value="POZ domain"/>
    <property type="match status" value="1"/>
</dbReference>
<evidence type="ECO:0000259" key="7">
    <source>
        <dbReference type="PROSITE" id="PS50041"/>
    </source>
</evidence>
<feature type="transmembrane region" description="Helical" evidence="6">
    <location>
        <begin position="350"/>
        <end position="369"/>
    </location>
</feature>
<dbReference type="Pfam" id="PF00066">
    <property type="entry name" value="Notch"/>
    <property type="match status" value="1"/>
</dbReference>
<evidence type="ECO:0000256" key="2">
    <source>
        <dbReference type="ARBA" id="ARBA00023157"/>
    </source>
</evidence>
<dbReference type="Gene3D" id="3.10.100.10">
    <property type="entry name" value="Mannose-Binding Protein A, subunit A"/>
    <property type="match status" value="1"/>
</dbReference>
<organism evidence="10 11">
    <name type="scientific">Chaetoceros tenuissimus</name>
    <dbReference type="NCBI Taxonomy" id="426638"/>
    <lineage>
        <taxon>Eukaryota</taxon>
        <taxon>Sar</taxon>
        <taxon>Stramenopiles</taxon>
        <taxon>Ochrophyta</taxon>
        <taxon>Bacillariophyta</taxon>
        <taxon>Coscinodiscophyceae</taxon>
        <taxon>Chaetocerotophycidae</taxon>
        <taxon>Chaetocerotales</taxon>
        <taxon>Chaetocerotaceae</taxon>
        <taxon>Chaetoceros</taxon>
    </lineage>
</organism>
<dbReference type="Proteomes" id="UP001054902">
    <property type="component" value="Unassembled WGS sequence"/>
</dbReference>
<feature type="region of interest" description="Disordered" evidence="5">
    <location>
        <begin position="15"/>
        <end position="35"/>
    </location>
</feature>